<evidence type="ECO:0000313" key="4">
    <source>
        <dbReference type="Proteomes" id="UP001189143"/>
    </source>
</evidence>
<dbReference type="GO" id="GO:0003700">
    <property type="term" value="F:DNA-binding transcription factor activity"/>
    <property type="evidence" value="ECO:0007669"/>
    <property type="project" value="TreeGrafter"/>
</dbReference>
<accession>A0AAD1YCT7</accession>
<dbReference type="InterPro" id="IPR001387">
    <property type="entry name" value="Cro/C1-type_HTH"/>
</dbReference>
<organism evidence="3 4">
    <name type="scientific">Clostridium neonatale</name>
    <dbReference type="NCBI Taxonomy" id="137838"/>
    <lineage>
        <taxon>Bacteria</taxon>
        <taxon>Bacillati</taxon>
        <taxon>Bacillota</taxon>
        <taxon>Clostridia</taxon>
        <taxon>Eubacteriales</taxon>
        <taxon>Clostridiaceae</taxon>
        <taxon>Clostridium</taxon>
    </lineage>
</organism>
<dbReference type="Gene3D" id="1.10.260.40">
    <property type="entry name" value="lambda repressor-like DNA-binding domains"/>
    <property type="match status" value="1"/>
</dbReference>
<evidence type="ECO:0000313" key="3">
    <source>
        <dbReference type="EMBL" id="CAI3542054.1"/>
    </source>
</evidence>
<dbReference type="AlphaFoldDB" id="A0AAD1YCT7"/>
<dbReference type="Pfam" id="PF01381">
    <property type="entry name" value="HTH_3"/>
    <property type="match status" value="1"/>
</dbReference>
<comment type="caution">
    <text evidence="3">The sequence shown here is derived from an EMBL/GenBank/DDBJ whole genome shotgun (WGS) entry which is preliminary data.</text>
</comment>
<dbReference type="PANTHER" id="PTHR46797">
    <property type="entry name" value="HTH-TYPE TRANSCRIPTIONAL REGULATOR"/>
    <property type="match status" value="1"/>
</dbReference>
<name>A0AAD1YCT7_9CLOT</name>
<protein>
    <submittedName>
        <fullName evidence="3">HTH cro/C1-type domain-containing protein</fullName>
    </submittedName>
</protein>
<dbReference type="PROSITE" id="PS50943">
    <property type="entry name" value="HTH_CROC1"/>
    <property type="match status" value="1"/>
</dbReference>
<dbReference type="SUPFAM" id="SSF47413">
    <property type="entry name" value="lambda repressor-like DNA-binding domains"/>
    <property type="match status" value="1"/>
</dbReference>
<dbReference type="InterPro" id="IPR050807">
    <property type="entry name" value="TransReg_Diox_bact_type"/>
</dbReference>
<dbReference type="InterPro" id="IPR010982">
    <property type="entry name" value="Lambda_DNA-bd_dom_sf"/>
</dbReference>
<reference evidence="3" key="1">
    <citation type="submission" date="2022-10" db="EMBL/GenBank/DDBJ databases">
        <authorList>
            <person name="Aires J."/>
            <person name="Mesa V."/>
        </authorList>
    </citation>
    <scope>NUCLEOTIDE SEQUENCE</scope>
    <source>
        <strain evidence="3">Clostridium neonatale JD116</strain>
    </source>
</reference>
<proteinExistence type="predicted"/>
<dbReference type="CDD" id="cd00093">
    <property type="entry name" value="HTH_XRE"/>
    <property type="match status" value="1"/>
</dbReference>
<evidence type="ECO:0000256" key="1">
    <source>
        <dbReference type="ARBA" id="ARBA00023125"/>
    </source>
</evidence>
<sequence>MININIKNARKNAKISQRELGRRIGKTGQYISYLEKNKDSNPSLDTLKDISEALGIKVSDLLGTNYFIEKVFNLIPNEEIDPECEELSKQTSLNSEHLIKLRLGQFMYDDNELKETESTFIELLKYCCLRFTDELYHIYQGLKEGIYTLPTTFSKDNIVSLLDEYYSRNLKDKEEKINSQYETFFELCKKHCDFDISFTDNQFNVSNTKLGLNYPISEEDFTEMFKDIRGYIFKELFYQSYKKFINKKEGD</sequence>
<dbReference type="RefSeq" id="WP_317050031.1">
    <property type="nucleotide sequence ID" value="NZ_CAMRXC010000273.1"/>
</dbReference>
<dbReference type="GO" id="GO:0003677">
    <property type="term" value="F:DNA binding"/>
    <property type="evidence" value="ECO:0007669"/>
    <property type="project" value="UniProtKB-KW"/>
</dbReference>
<dbReference type="Proteomes" id="UP001189143">
    <property type="component" value="Unassembled WGS sequence"/>
</dbReference>
<gene>
    <name evidence="3" type="ORF">CNEO2_120082</name>
</gene>
<dbReference type="PANTHER" id="PTHR46797:SF1">
    <property type="entry name" value="METHYLPHOSPHONATE SYNTHASE"/>
    <property type="match status" value="1"/>
</dbReference>
<evidence type="ECO:0000259" key="2">
    <source>
        <dbReference type="PROSITE" id="PS50943"/>
    </source>
</evidence>
<keyword evidence="1" id="KW-0238">DNA-binding</keyword>
<dbReference type="GO" id="GO:0005829">
    <property type="term" value="C:cytosol"/>
    <property type="evidence" value="ECO:0007669"/>
    <property type="project" value="TreeGrafter"/>
</dbReference>
<dbReference type="SMART" id="SM00530">
    <property type="entry name" value="HTH_XRE"/>
    <property type="match status" value="1"/>
</dbReference>
<dbReference type="EMBL" id="CAMTCP010000033">
    <property type="protein sequence ID" value="CAI3542054.1"/>
    <property type="molecule type" value="Genomic_DNA"/>
</dbReference>
<feature type="domain" description="HTH cro/C1-type" evidence="2">
    <location>
        <begin position="6"/>
        <end position="61"/>
    </location>
</feature>